<dbReference type="AlphaFoldDB" id="A0A5C5XW87"/>
<comment type="caution">
    <text evidence="2">The sequence shown here is derived from an EMBL/GenBank/DDBJ whole genome shotgun (WGS) entry which is preliminary data.</text>
</comment>
<proteinExistence type="predicted"/>
<protein>
    <submittedName>
        <fullName evidence="2">Uncharacterized protein</fullName>
    </submittedName>
</protein>
<organism evidence="2 3">
    <name type="scientific">Allorhodopirellula solitaria</name>
    <dbReference type="NCBI Taxonomy" id="2527987"/>
    <lineage>
        <taxon>Bacteria</taxon>
        <taxon>Pseudomonadati</taxon>
        <taxon>Planctomycetota</taxon>
        <taxon>Planctomycetia</taxon>
        <taxon>Pirellulales</taxon>
        <taxon>Pirellulaceae</taxon>
        <taxon>Allorhodopirellula</taxon>
    </lineage>
</organism>
<reference evidence="2 3" key="1">
    <citation type="submission" date="2019-02" db="EMBL/GenBank/DDBJ databases">
        <title>Deep-cultivation of Planctomycetes and their phenomic and genomic characterization uncovers novel biology.</title>
        <authorList>
            <person name="Wiegand S."/>
            <person name="Jogler M."/>
            <person name="Boedeker C."/>
            <person name="Pinto D."/>
            <person name="Vollmers J."/>
            <person name="Rivas-Marin E."/>
            <person name="Kohn T."/>
            <person name="Peeters S.H."/>
            <person name="Heuer A."/>
            <person name="Rast P."/>
            <person name="Oberbeckmann S."/>
            <person name="Bunk B."/>
            <person name="Jeske O."/>
            <person name="Meyerdierks A."/>
            <person name="Storesund J.E."/>
            <person name="Kallscheuer N."/>
            <person name="Luecker S."/>
            <person name="Lage O.M."/>
            <person name="Pohl T."/>
            <person name="Merkel B.J."/>
            <person name="Hornburger P."/>
            <person name="Mueller R.-W."/>
            <person name="Bruemmer F."/>
            <person name="Labrenz M."/>
            <person name="Spormann A.M."/>
            <person name="Op Den Camp H."/>
            <person name="Overmann J."/>
            <person name="Amann R."/>
            <person name="Jetten M.S.M."/>
            <person name="Mascher T."/>
            <person name="Medema M.H."/>
            <person name="Devos D.P."/>
            <person name="Kaster A.-K."/>
            <person name="Ovreas L."/>
            <person name="Rohde M."/>
            <person name="Galperin M.Y."/>
            <person name="Jogler C."/>
        </authorList>
    </citation>
    <scope>NUCLEOTIDE SEQUENCE [LARGE SCALE GENOMIC DNA]</scope>
    <source>
        <strain evidence="2 3">CA85</strain>
    </source>
</reference>
<evidence type="ECO:0000313" key="3">
    <source>
        <dbReference type="Proteomes" id="UP000318053"/>
    </source>
</evidence>
<dbReference type="EMBL" id="SJPK01000005">
    <property type="protein sequence ID" value="TWT66653.1"/>
    <property type="molecule type" value="Genomic_DNA"/>
</dbReference>
<name>A0A5C5XW87_9BACT</name>
<sequence>MAFAETGRKRATHFSAQAAACFSADLTTIGASQNAATEHRVDSDPILRYRRSSDPGGNQSGRFSEDGQAEDIPSGLSRAQSQP</sequence>
<evidence type="ECO:0000313" key="2">
    <source>
        <dbReference type="EMBL" id="TWT66653.1"/>
    </source>
</evidence>
<keyword evidence="3" id="KW-1185">Reference proteome</keyword>
<gene>
    <name evidence="2" type="ORF">CA85_27500</name>
</gene>
<accession>A0A5C5XW87</accession>
<dbReference type="Proteomes" id="UP000318053">
    <property type="component" value="Unassembled WGS sequence"/>
</dbReference>
<feature type="compositionally biased region" description="Basic and acidic residues" evidence="1">
    <location>
        <begin position="37"/>
        <end position="53"/>
    </location>
</feature>
<evidence type="ECO:0000256" key="1">
    <source>
        <dbReference type="SAM" id="MobiDB-lite"/>
    </source>
</evidence>
<feature type="region of interest" description="Disordered" evidence="1">
    <location>
        <begin position="32"/>
        <end position="83"/>
    </location>
</feature>